<keyword evidence="2" id="KW-1003">Cell membrane</keyword>
<evidence type="ECO:0000256" key="4">
    <source>
        <dbReference type="ARBA" id="ARBA00022729"/>
    </source>
</evidence>
<feature type="domain" description="Receptor ligand binding region" evidence="11">
    <location>
        <begin position="40"/>
        <end position="412"/>
    </location>
</feature>
<dbReference type="Pfam" id="PF01094">
    <property type="entry name" value="ANF_receptor"/>
    <property type="match status" value="1"/>
</dbReference>
<evidence type="ECO:0000256" key="6">
    <source>
        <dbReference type="ARBA" id="ARBA00023040"/>
    </source>
</evidence>
<organism evidence="12 13">
    <name type="scientific">Pygocentrus nattereri</name>
    <name type="common">Red-bellied piranha</name>
    <dbReference type="NCBI Taxonomy" id="42514"/>
    <lineage>
        <taxon>Eukaryota</taxon>
        <taxon>Metazoa</taxon>
        <taxon>Chordata</taxon>
        <taxon>Craniata</taxon>
        <taxon>Vertebrata</taxon>
        <taxon>Euteleostomi</taxon>
        <taxon>Actinopterygii</taxon>
        <taxon>Neopterygii</taxon>
        <taxon>Teleostei</taxon>
        <taxon>Ostariophysi</taxon>
        <taxon>Characiformes</taxon>
        <taxon>Characoidei</taxon>
        <taxon>Pygocentrus</taxon>
    </lineage>
</organism>
<evidence type="ECO:0000256" key="9">
    <source>
        <dbReference type="ARBA" id="ARBA00023180"/>
    </source>
</evidence>
<keyword evidence="10" id="KW-0807">Transducer</keyword>
<accession>A0AAR2JXH2</accession>
<keyword evidence="3" id="KW-0812">Transmembrane</keyword>
<dbReference type="GO" id="GO:0004930">
    <property type="term" value="F:G protein-coupled receptor activity"/>
    <property type="evidence" value="ECO:0007669"/>
    <property type="project" value="UniProtKB-KW"/>
</dbReference>
<evidence type="ECO:0000256" key="1">
    <source>
        <dbReference type="ARBA" id="ARBA00004651"/>
    </source>
</evidence>
<keyword evidence="9" id="KW-0325">Glycoprotein</keyword>
<dbReference type="InterPro" id="IPR038550">
    <property type="entry name" value="GPCR_3_9-Cys_sf"/>
</dbReference>
<evidence type="ECO:0000256" key="5">
    <source>
        <dbReference type="ARBA" id="ARBA00022989"/>
    </source>
</evidence>
<evidence type="ECO:0000256" key="7">
    <source>
        <dbReference type="ARBA" id="ARBA00023136"/>
    </source>
</evidence>
<evidence type="ECO:0000313" key="13">
    <source>
        <dbReference type="Proteomes" id="UP001501920"/>
    </source>
</evidence>
<protein>
    <recommendedName>
        <fullName evidence="11">Receptor ligand binding region domain-containing protein</fullName>
    </recommendedName>
</protein>
<proteinExistence type="predicted"/>
<reference evidence="12" key="2">
    <citation type="submission" date="2025-08" db="UniProtKB">
        <authorList>
            <consortium name="Ensembl"/>
        </authorList>
    </citation>
    <scope>IDENTIFICATION</scope>
</reference>
<dbReference type="PANTHER" id="PTHR24061:SF441">
    <property type="entry name" value="TASTE RECEPTOR TYPE 1 MEMBER 2B-RELATED"/>
    <property type="match status" value="1"/>
</dbReference>
<dbReference type="InterPro" id="IPR001828">
    <property type="entry name" value="ANF_lig-bd_rcpt"/>
</dbReference>
<evidence type="ECO:0000256" key="3">
    <source>
        <dbReference type="ARBA" id="ARBA00022692"/>
    </source>
</evidence>
<evidence type="ECO:0000313" key="12">
    <source>
        <dbReference type="Ensembl" id="ENSPNAP00000054942.1"/>
    </source>
</evidence>
<dbReference type="GeneTree" id="ENSGT00940000156136"/>
<keyword evidence="4" id="KW-0732">Signal</keyword>
<dbReference type="PRINTS" id="PR00592">
    <property type="entry name" value="CASENSINGR"/>
</dbReference>
<dbReference type="SUPFAM" id="SSF53822">
    <property type="entry name" value="Periplasmic binding protein-like I"/>
    <property type="match status" value="1"/>
</dbReference>
<dbReference type="Gene3D" id="2.10.50.30">
    <property type="entry name" value="GPCR, family 3, nine cysteines domain"/>
    <property type="match status" value="1"/>
</dbReference>
<evidence type="ECO:0000259" key="11">
    <source>
        <dbReference type="Pfam" id="PF01094"/>
    </source>
</evidence>
<evidence type="ECO:0000256" key="10">
    <source>
        <dbReference type="ARBA" id="ARBA00023224"/>
    </source>
</evidence>
<dbReference type="InterPro" id="IPR000068">
    <property type="entry name" value="GPCR_3_Ca_sens_rcpt-rel"/>
</dbReference>
<keyword evidence="6" id="KW-0297">G-protein coupled receptor</keyword>
<dbReference type="Ensembl" id="ENSPNAT00000064895.1">
    <property type="protein sequence ID" value="ENSPNAP00000054942.1"/>
    <property type="gene ID" value="ENSPNAG00000028160.2"/>
</dbReference>
<dbReference type="GO" id="GO:0005886">
    <property type="term" value="C:plasma membrane"/>
    <property type="evidence" value="ECO:0007669"/>
    <property type="project" value="UniProtKB-SubCell"/>
</dbReference>
<name>A0AAR2JXH2_PYGNA</name>
<dbReference type="Gene3D" id="3.40.50.2300">
    <property type="match status" value="2"/>
</dbReference>
<dbReference type="Proteomes" id="UP001501920">
    <property type="component" value="Chromosome 29"/>
</dbReference>
<dbReference type="PANTHER" id="PTHR24061">
    <property type="entry name" value="CALCIUM-SENSING RECEPTOR-RELATED"/>
    <property type="match status" value="1"/>
</dbReference>
<dbReference type="InterPro" id="IPR000337">
    <property type="entry name" value="GPCR_3"/>
</dbReference>
<keyword evidence="13" id="KW-1185">Reference proteome</keyword>
<sequence>MKVVYFHLITHSDALTCLIPNGSIFHSLYRQPFTIEGYSMMQVMRFAVQEINNSSTLLPNISLGYKIFDTCAAVQNFPSILDLISNNGKITVVTNRDNIPHNVIAVVGPYGSADTVLLAPPFMMDLIPMISYGASSSTLSNKLVYPSFLRTVPTNKDIIGLIIQIINNFGWNWVAFIGSQDDEYSRNGLELFREYIQDTNICLASLYALQKNSNFEDVLRKIDSLSINVIILFMLEDYARDVIKTAIKINIEGKVWIAGDTWSMDRELSTTPGIEKIGTVFGVTDRTLSLPGFADFVYKSRFKGETDECVNCSSVGETCNQACENCTSLNVEKLIHVNPTYSFSIYTAVYAIAHALHVALNCSKVGCSKVQDIPPYLLLQYVRKSNFALHNRVIRFDEYGDPPASFAVVHWRPKRDPFFVMVGTYDTYPTVRFTLNNNLVSWYDNGTVPFSNCSVECETGFARVQNSVQKCCFQCEKCPANTYINTSGKFFKYTFHMIFTLQLQSRLQIYILTSASADSQCSSQSLIRGKGRDHITPIHKSLLWLPVSYRTDFKILLLDYEWLNGLGPAHLSNMLQRYVTLEEHQKSPDTGHLNQDYLSPI</sequence>
<evidence type="ECO:0000256" key="2">
    <source>
        <dbReference type="ARBA" id="ARBA00022475"/>
    </source>
</evidence>
<reference evidence="12 13" key="1">
    <citation type="submission" date="2020-10" db="EMBL/GenBank/DDBJ databases">
        <title>Pygocentrus nattereri (red-bellied piranha) genome, fPygNat1, primary haplotype.</title>
        <authorList>
            <person name="Myers G."/>
            <person name="Meyer A."/>
            <person name="Karagic N."/>
            <person name="Pippel M."/>
            <person name="Winkler S."/>
            <person name="Tracey A."/>
            <person name="Wood J."/>
            <person name="Formenti G."/>
            <person name="Howe K."/>
            <person name="Fedrigo O."/>
            <person name="Jarvis E.D."/>
        </authorList>
    </citation>
    <scope>NUCLEOTIDE SEQUENCE [LARGE SCALE GENOMIC DNA]</scope>
</reference>
<dbReference type="PRINTS" id="PR00248">
    <property type="entry name" value="GPCRMGR"/>
</dbReference>
<keyword evidence="5" id="KW-1133">Transmembrane helix</keyword>
<reference evidence="12" key="3">
    <citation type="submission" date="2025-09" db="UniProtKB">
        <authorList>
            <consortium name="Ensembl"/>
        </authorList>
    </citation>
    <scope>IDENTIFICATION</scope>
</reference>
<dbReference type="AlphaFoldDB" id="A0AAR2JXH2"/>
<evidence type="ECO:0000256" key="8">
    <source>
        <dbReference type="ARBA" id="ARBA00023170"/>
    </source>
</evidence>
<keyword evidence="7" id="KW-0472">Membrane</keyword>
<dbReference type="InterPro" id="IPR028082">
    <property type="entry name" value="Peripla_BP_I"/>
</dbReference>
<dbReference type="FunFam" id="3.40.50.2300:FF:000016">
    <property type="entry name" value="Taste 1 receptor member 2"/>
    <property type="match status" value="1"/>
</dbReference>
<comment type="subcellular location">
    <subcellularLocation>
        <location evidence="1">Cell membrane</location>
        <topology evidence="1">Multi-pass membrane protein</topology>
    </subcellularLocation>
</comment>
<keyword evidence="8" id="KW-0675">Receptor</keyword>